<proteinExistence type="predicted"/>
<dbReference type="InterPro" id="IPR016195">
    <property type="entry name" value="Pol/histidinol_Pase-like"/>
</dbReference>
<dbReference type="SUPFAM" id="SSF89550">
    <property type="entry name" value="PHP domain-like"/>
    <property type="match status" value="1"/>
</dbReference>
<evidence type="ECO:0000313" key="2">
    <source>
        <dbReference type="EMBL" id="MCL7714780.1"/>
    </source>
</evidence>
<accession>A0ABT0SHI6</accession>
<sequence length="489" mass="52547">MRALLPALLAALAASTGAEAAQTLQLQGTLTGADHQRYRELPFEVPAGTARVEVALQHAGDGERTVIDLGLLDAHGFRGWSGGARRSISVSRYDASGGYLPGALPAGRWKVLLGIPNIRATVRTPYRVEVTLWDEADVQAGRDRAPLVLRDTAGWYRGDLHMHSTHSDGSCSSQQGAKVPCPLFLSLQAAVRQGLDFVAVTEHNTVSHLEELARHQPWFDRLLLIPGMEVTTFQGHANVFGVNGPLPFRLGDTLPDWNPLLRQVNDSGALLSINHPALPSGEDCMGCGWTPATPVDMGAVAAVEVVNAGQADGPRAGVGFWERQLQQGRRLTAIGGSDSHNPDADGGTTPVGLPATLVHAQALSREAILAAIRQGRVVVDVANVAGSRLDLSLQADDGRRAAMGQALALQAGQWATLEAELDYPDPARLEFIVDGRRQPAAMARDADGSRRARLRWQADGERHWLRVDVRGDDGRLLMLGNPVYVNWPH</sequence>
<dbReference type="Proteomes" id="UP001431235">
    <property type="component" value="Unassembled WGS sequence"/>
</dbReference>
<protein>
    <submittedName>
        <fullName evidence="2">CehA/McbA family metallohydrolase</fullName>
    </submittedName>
</protein>
<evidence type="ECO:0000256" key="1">
    <source>
        <dbReference type="SAM" id="SignalP"/>
    </source>
</evidence>
<feature type="signal peptide" evidence="1">
    <location>
        <begin position="1"/>
        <end position="20"/>
    </location>
</feature>
<reference evidence="2 3" key="1">
    <citation type="submission" date="2021-08" db="EMBL/GenBank/DDBJ databases">
        <title>Novel members of of the genus Stenotrophomonas from differernt environment.</title>
        <authorList>
            <person name="Deng Y."/>
        </authorList>
    </citation>
    <scope>NUCLEOTIDE SEQUENCE [LARGE SCALE GENOMIC DNA]</scope>
    <source>
        <strain evidence="2 3">CPCC 101365</strain>
    </source>
</reference>
<dbReference type="InterPro" id="IPR052018">
    <property type="entry name" value="PHP_domain"/>
</dbReference>
<dbReference type="EMBL" id="JAIKTS010000002">
    <property type="protein sequence ID" value="MCL7714780.1"/>
    <property type="molecule type" value="Genomic_DNA"/>
</dbReference>
<dbReference type="Gene3D" id="3.20.20.140">
    <property type="entry name" value="Metal-dependent hydrolases"/>
    <property type="match status" value="1"/>
</dbReference>
<dbReference type="PANTHER" id="PTHR42924:SF3">
    <property type="entry name" value="POLYMERASE_HISTIDINOL PHOSPHATASE N-TERMINAL DOMAIN-CONTAINING PROTEIN"/>
    <property type="match status" value="1"/>
</dbReference>
<dbReference type="RefSeq" id="WP_250064049.1">
    <property type="nucleotide sequence ID" value="NZ_JAIKTS010000002.1"/>
</dbReference>
<gene>
    <name evidence="2" type="ORF">K5L01_09000</name>
</gene>
<dbReference type="NCBIfam" id="NF038032">
    <property type="entry name" value="CehA_McbA_metalo"/>
    <property type="match status" value="1"/>
</dbReference>
<feature type="chain" id="PRO_5045838487" evidence="1">
    <location>
        <begin position="21"/>
        <end position="489"/>
    </location>
</feature>
<organism evidence="2 3">
    <name type="scientific">Stenotrophomonas mori</name>
    <dbReference type="NCBI Taxonomy" id="2871096"/>
    <lineage>
        <taxon>Bacteria</taxon>
        <taxon>Pseudomonadati</taxon>
        <taxon>Pseudomonadota</taxon>
        <taxon>Gammaproteobacteria</taxon>
        <taxon>Lysobacterales</taxon>
        <taxon>Lysobacteraceae</taxon>
        <taxon>Stenotrophomonas</taxon>
    </lineage>
</organism>
<name>A0ABT0SHI6_9GAMM</name>
<dbReference type="CDD" id="cd07432">
    <property type="entry name" value="PHP_HisPPase"/>
    <property type="match status" value="1"/>
</dbReference>
<keyword evidence="3" id="KW-1185">Reference proteome</keyword>
<dbReference type="PANTHER" id="PTHR42924">
    <property type="entry name" value="EXONUCLEASE"/>
    <property type="match status" value="1"/>
</dbReference>
<evidence type="ECO:0000313" key="3">
    <source>
        <dbReference type="Proteomes" id="UP001431235"/>
    </source>
</evidence>
<keyword evidence="1" id="KW-0732">Signal</keyword>
<comment type="caution">
    <text evidence="2">The sequence shown here is derived from an EMBL/GenBank/DDBJ whole genome shotgun (WGS) entry which is preliminary data.</text>
</comment>